<dbReference type="GO" id="GO:0016747">
    <property type="term" value="F:acyltransferase activity, transferring groups other than amino-acyl groups"/>
    <property type="evidence" value="ECO:0007669"/>
    <property type="project" value="TreeGrafter"/>
</dbReference>
<gene>
    <name evidence="3" type="ORF">B4N89_38315</name>
</gene>
<dbReference type="Gene3D" id="3.40.50.1820">
    <property type="entry name" value="alpha/beta hydrolase"/>
    <property type="match status" value="1"/>
</dbReference>
<keyword evidence="2" id="KW-0472">Membrane</keyword>
<keyword evidence="4" id="KW-1185">Reference proteome</keyword>
<keyword evidence="2" id="KW-1133">Transmembrane helix</keyword>
<dbReference type="InterPro" id="IPR000801">
    <property type="entry name" value="Esterase-like"/>
</dbReference>
<dbReference type="AlphaFoldDB" id="A0A1T3NMM7"/>
<dbReference type="SUPFAM" id="SSF53474">
    <property type="entry name" value="alpha/beta-Hydrolases"/>
    <property type="match status" value="1"/>
</dbReference>
<feature type="region of interest" description="Disordered" evidence="1">
    <location>
        <begin position="1"/>
        <end position="42"/>
    </location>
</feature>
<dbReference type="PANTHER" id="PTHR48098:SF1">
    <property type="entry name" value="DIACYLGLYCEROL ACYLTRANSFERASE_MYCOLYLTRANSFERASE AG85A"/>
    <property type="match status" value="1"/>
</dbReference>
<evidence type="ECO:0000313" key="4">
    <source>
        <dbReference type="Proteomes" id="UP000190037"/>
    </source>
</evidence>
<comment type="caution">
    <text evidence="3">The sequence shown here is derived from an EMBL/GenBank/DDBJ whole genome shotgun (WGS) entry which is preliminary data.</text>
</comment>
<evidence type="ECO:0000256" key="1">
    <source>
        <dbReference type="SAM" id="MobiDB-lite"/>
    </source>
</evidence>
<proteinExistence type="predicted"/>
<evidence type="ECO:0000256" key="2">
    <source>
        <dbReference type="SAM" id="Phobius"/>
    </source>
</evidence>
<evidence type="ECO:0008006" key="5">
    <source>
        <dbReference type="Google" id="ProtNLM"/>
    </source>
</evidence>
<keyword evidence="2" id="KW-0812">Transmembrane</keyword>
<dbReference type="PANTHER" id="PTHR48098">
    <property type="entry name" value="ENTEROCHELIN ESTERASE-RELATED"/>
    <property type="match status" value="1"/>
</dbReference>
<accession>A0A1T3NMM7</accession>
<dbReference type="EMBL" id="MWQN01000003">
    <property type="protein sequence ID" value="OPC78066.1"/>
    <property type="molecule type" value="Genomic_DNA"/>
</dbReference>
<evidence type="ECO:0000313" key="3">
    <source>
        <dbReference type="EMBL" id="OPC78066.1"/>
    </source>
</evidence>
<dbReference type="Proteomes" id="UP000190037">
    <property type="component" value="Unassembled WGS sequence"/>
</dbReference>
<dbReference type="STRING" id="159449.B4N89_38315"/>
<dbReference type="InterPro" id="IPR029058">
    <property type="entry name" value="AB_hydrolase_fold"/>
</dbReference>
<dbReference type="Pfam" id="PF00756">
    <property type="entry name" value="Esterase"/>
    <property type="match status" value="1"/>
</dbReference>
<organism evidence="3 4">
    <name type="scientific">Embleya scabrispora</name>
    <dbReference type="NCBI Taxonomy" id="159449"/>
    <lineage>
        <taxon>Bacteria</taxon>
        <taxon>Bacillati</taxon>
        <taxon>Actinomycetota</taxon>
        <taxon>Actinomycetes</taxon>
        <taxon>Kitasatosporales</taxon>
        <taxon>Streptomycetaceae</taxon>
        <taxon>Embleya</taxon>
    </lineage>
</organism>
<reference evidence="3 4" key="1">
    <citation type="submission" date="2017-03" db="EMBL/GenBank/DDBJ databases">
        <title>Draft genome sequence of Streptomyces scabrisporus NF3, endophyte isolated from Amphipterygium adstringens.</title>
        <authorList>
            <person name="Vazquez M."/>
            <person name="Ceapa C.D."/>
            <person name="Rodriguez Luna D."/>
            <person name="Sanchez Esquivel S."/>
        </authorList>
    </citation>
    <scope>NUCLEOTIDE SEQUENCE [LARGE SCALE GENOMIC DNA]</scope>
    <source>
        <strain evidence="3 4">NF3</strain>
    </source>
</reference>
<sequence>MFVDGTDGKGGTNGKGGTDGTHAPGRGGSRGEPRAPGRTRRRVRRAAMVCAVAAALIAAVVGVPTQAQAFPPPPAPPLPAANSHGITLTQWTNSNLLDDRKMYDATMTTSAIMQARGGTPSIDPVTVPVKVRIWLPDDYATDPAKAYPVLYLLHGGFGDYRQWSESNAGDVLNTIDRRTFKGIVVMPEGGKAGWYTDWAGHTQGNFAPMWETFHMRQLVPWIDANFNTIDNRSGRAIAGVSMGGLGALRYAADLRDRFSAVGAFSGGTTLADDRALNRVADSMLGYGAATSWNGLIDPNYRVFGTPVERTEAVYGPQANWPAITPVGMAAAGKYADYAGGSGKFAMYSGGANGQGLPSGQGESDIKTWNDQLRAVIGTSFTPRYCTGPGEHAWDYWRNDLRDFIQYVYGATPPAHCTENGRTGNTGSVPWVAG</sequence>
<dbReference type="eggNOG" id="COG0627">
    <property type="taxonomic scope" value="Bacteria"/>
</dbReference>
<feature type="transmembrane region" description="Helical" evidence="2">
    <location>
        <begin position="46"/>
        <end position="64"/>
    </location>
</feature>
<feature type="compositionally biased region" description="Gly residues" evidence="1">
    <location>
        <begin position="8"/>
        <end position="28"/>
    </location>
</feature>
<protein>
    <recommendedName>
        <fullName evidence="5">Esterase</fullName>
    </recommendedName>
</protein>
<dbReference type="InterPro" id="IPR050583">
    <property type="entry name" value="Mycobacterial_A85_antigen"/>
</dbReference>
<name>A0A1T3NMM7_9ACTN</name>